<evidence type="ECO:0000259" key="12">
    <source>
        <dbReference type="PROSITE" id="PS50885"/>
    </source>
</evidence>
<organism evidence="13 14">
    <name type="scientific">Kineosporia mesophila</name>
    <dbReference type="NCBI Taxonomy" id="566012"/>
    <lineage>
        <taxon>Bacteria</taxon>
        <taxon>Bacillati</taxon>
        <taxon>Actinomycetota</taxon>
        <taxon>Actinomycetes</taxon>
        <taxon>Kineosporiales</taxon>
        <taxon>Kineosporiaceae</taxon>
        <taxon>Kineosporia</taxon>
    </lineage>
</organism>
<dbReference type="PROSITE" id="PS50885">
    <property type="entry name" value="HAMP"/>
    <property type="match status" value="1"/>
</dbReference>
<dbReference type="InterPro" id="IPR050428">
    <property type="entry name" value="TCS_sensor_his_kinase"/>
</dbReference>
<dbReference type="PROSITE" id="PS50109">
    <property type="entry name" value="HIS_KIN"/>
    <property type="match status" value="1"/>
</dbReference>
<accession>A0ABP7AE42</accession>
<keyword evidence="10" id="KW-0472">Membrane</keyword>
<keyword evidence="14" id="KW-1185">Reference proteome</keyword>
<dbReference type="SUPFAM" id="SSF55874">
    <property type="entry name" value="ATPase domain of HSP90 chaperone/DNA topoisomerase II/histidine kinase"/>
    <property type="match status" value="1"/>
</dbReference>
<dbReference type="InterPro" id="IPR003660">
    <property type="entry name" value="HAMP_dom"/>
</dbReference>
<reference evidence="14" key="1">
    <citation type="journal article" date="2019" name="Int. J. Syst. Evol. Microbiol.">
        <title>The Global Catalogue of Microorganisms (GCM) 10K type strain sequencing project: providing services to taxonomists for standard genome sequencing and annotation.</title>
        <authorList>
            <consortium name="The Broad Institute Genomics Platform"/>
            <consortium name="The Broad Institute Genome Sequencing Center for Infectious Disease"/>
            <person name="Wu L."/>
            <person name="Ma J."/>
        </authorList>
    </citation>
    <scope>NUCLEOTIDE SEQUENCE [LARGE SCALE GENOMIC DNA]</scope>
    <source>
        <strain evidence="14">JCM 16902</strain>
    </source>
</reference>
<sequence length="680" mass="73032">MVRLLAHRRPTIRRQLLAIVLVPSITLIAVALTVTGYLAVDARNSSSLQKSVSDASAPAAQAILGLQEERRLSMTLLAGGQRAGLDGARQQVDTSLTDLAAVIGPLITNSDSTSVQRQMGALTQQGDQMTKLRAGVDSGQVDIPTTYLAYGQVISAFGASLRTATQEAPNAPSAYDQLTSVDLFYGAESLWRSTSLTEVAMLGGNLPDTLAADFQQRFGAYHSQLASLGEVLGDSERAQLQTLMSGANWRLLDQTQTALSRQLAEGSKLPKNWSPVTLDQWRAAVAQVGEQLASLYGQHAQNAADRSATTVHDEEVRAWTVGAILLMAGLLVVLVAVQMSGRVAQRLRNLRDDTRRMAGSKLPEAVELLRHGKEPGTTISPLRHGDDEIGEVAQAFNEAQDMAVRAAAEEAKSRAGTRDVFLNIARRTQGIAYQQLKLLDQAQEHVEDPVHLKLLFQLDHLATRARRHAENLVILGGKQPGRRWSRPVPLIDVVRGATGETINYEQVVARRIPDVSIASDRAADVIHILAELIDNATSFGPPGSTVEVSGEMVGKGMVVEIEDRGLGMSADQREQLNRQLIEVPDFGDVALSSDTRLGLFVVGRLASRHDIRITLRESLSYGGTIAVVLLPTSVLVGPPTPISPPTGGFPMMNSGAIQMPGVSQAQLFRASATPSGVQET</sequence>
<evidence type="ECO:0000256" key="10">
    <source>
        <dbReference type="SAM" id="Phobius"/>
    </source>
</evidence>
<dbReference type="EC" id="2.7.13.3" evidence="3"/>
<protein>
    <recommendedName>
        <fullName evidence="3">histidine kinase</fullName>
        <ecNumber evidence="3">2.7.13.3</ecNumber>
    </recommendedName>
</protein>
<dbReference type="EMBL" id="BAAAZO010000011">
    <property type="protein sequence ID" value="GAA3630356.1"/>
    <property type="molecule type" value="Genomic_DNA"/>
</dbReference>
<evidence type="ECO:0000256" key="3">
    <source>
        <dbReference type="ARBA" id="ARBA00012438"/>
    </source>
</evidence>
<dbReference type="InterPro" id="IPR005467">
    <property type="entry name" value="His_kinase_dom"/>
</dbReference>
<evidence type="ECO:0000256" key="9">
    <source>
        <dbReference type="ARBA" id="ARBA00023012"/>
    </source>
</evidence>
<evidence type="ECO:0000313" key="13">
    <source>
        <dbReference type="EMBL" id="GAA3630356.1"/>
    </source>
</evidence>
<feature type="transmembrane region" description="Helical" evidence="10">
    <location>
        <begin position="16"/>
        <end position="40"/>
    </location>
</feature>
<dbReference type="InterPro" id="IPR013587">
    <property type="entry name" value="Nitrate/nitrite_sensing"/>
</dbReference>
<dbReference type="Gene3D" id="3.30.565.10">
    <property type="entry name" value="Histidine kinase-like ATPase, C-terminal domain"/>
    <property type="match status" value="1"/>
</dbReference>
<name>A0ABP7AE42_9ACTN</name>
<keyword evidence="8 10" id="KW-1133">Transmembrane helix</keyword>
<dbReference type="RefSeq" id="WP_231486087.1">
    <property type="nucleotide sequence ID" value="NZ_BAAAZO010000011.1"/>
</dbReference>
<comment type="caution">
    <text evidence="13">The sequence shown here is derived from an EMBL/GenBank/DDBJ whole genome shotgun (WGS) entry which is preliminary data.</text>
</comment>
<evidence type="ECO:0000256" key="5">
    <source>
        <dbReference type="ARBA" id="ARBA00022679"/>
    </source>
</evidence>
<evidence type="ECO:0000313" key="14">
    <source>
        <dbReference type="Proteomes" id="UP001501074"/>
    </source>
</evidence>
<dbReference type="PANTHER" id="PTHR45436:SF5">
    <property type="entry name" value="SENSOR HISTIDINE KINASE TRCS"/>
    <property type="match status" value="1"/>
</dbReference>
<gene>
    <name evidence="13" type="ORF">GCM10022223_55080</name>
</gene>
<dbReference type="SMART" id="SM00304">
    <property type="entry name" value="HAMP"/>
    <property type="match status" value="1"/>
</dbReference>
<keyword evidence="4" id="KW-0597">Phosphoprotein</keyword>
<evidence type="ECO:0000256" key="6">
    <source>
        <dbReference type="ARBA" id="ARBA00022692"/>
    </source>
</evidence>
<feature type="domain" description="Histidine kinase" evidence="11">
    <location>
        <begin position="525"/>
        <end position="634"/>
    </location>
</feature>
<evidence type="ECO:0000256" key="4">
    <source>
        <dbReference type="ARBA" id="ARBA00022553"/>
    </source>
</evidence>
<comment type="subcellular location">
    <subcellularLocation>
        <location evidence="2">Membrane</location>
    </subcellularLocation>
</comment>
<dbReference type="Pfam" id="PF02518">
    <property type="entry name" value="HATPase_c"/>
    <property type="match status" value="1"/>
</dbReference>
<dbReference type="Pfam" id="PF08376">
    <property type="entry name" value="NIT"/>
    <property type="match status" value="1"/>
</dbReference>
<evidence type="ECO:0000256" key="1">
    <source>
        <dbReference type="ARBA" id="ARBA00000085"/>
    </source>
</evidence>
<keyword evidence="7" id="KW-0418">Kinase</keyword>
<keyword evidence="9" id="KW-0902">Two-component regulatory system</keyword>
<dbReference type="PANTHER" id="PTHR45436">
    <property type="entry name" value="SENSOR HISTIDINE KINASE YKOH"/>
    <property type="match status" value="1"/>
</dbReference>
<evidence type="ECO:0000256" key="8">
    <source>
        <dbReference type="ARBA" id="ARBA00022989"/>
    </source>
</evidence>
<keyword evidence="6 10" id="KW-0812">Transmembrane</keyword>
<dbReference type="Proteomes" id="UP001501074">
    <property type="component" value="Unassembled WGS sequence"/>
</dbReference>
<comment type="catalytic activity">
    <reaction evidence="1">
        <text>ATP + protein L-histidine = ADP + protein N-phospho-L-histidine.</text>
        <dbReference type="EC" id="2.7.13.3"/>
    </reaction>
</comment>
<proteinExistence type="predicted"/>
<dbReference type="InterPro" id="IPR003594">
    <property type="entry name" value="HATPase_dom"/>
</dbReference>
<dbReference type="InterPro" id="IPR036890">
    <property type="entry name" value="HATPase_C_sf"/>
</dbReference>
<dbReference type="Gene3D" id="6.10.340.10">
    <property type="match status" value="1"/>
</dbReference>
<keyword evidence="5" id="KW-0808">Transferase</keyword>
<feature type="domain" description="HAMP" evidence="12">
    <location>
        <begin position="341"/>
        <end position="408"/>
    </location>
</feature>
<evidence type="ECO:0000256" key="7">
    <source>
        <dbReference type="ARBA" id="ARBA00022777"/>
    </source>
</evidence>
<dbReference type="SMART" id="SM00387">
    <property type="entry name" value="HATPase_c"/>
    <property type="match status" value="1"/>
</dbReference>
<evidence type="ECO:0000256" key="2">
    <source>
        <dbReference type="ARBA" id="ARBA00004370"/>
    </source>
</evidence>
<evidence type="ECO:0000259" key="11">
    <source>
        <dbReference type="PROSITE" id="PS50109"/>
    </source>
</evidence>